<comment type="subcellular location">
    <subcellularLocation>
        <location evidence="3">Cytoplasm</location>
    </subcellularLocation>
</comment>
<reference evidence="4 5" key="1">
    <citation type="submission" date="2017-08" db="EMBL/GenBank/DDBJ databases">
        <title>Infants hospitalized years apart are colonized by the same room-sourced microbial strains.</title>
        <authorList>
            <person name="Brooks B."/>
            <person name="Olm M.R."/>
            <person name="Firek B.A."/>
            <person name="Baker R."/>
            <person name="Thomas B.C."/>
            <person name="Morowitz M.J."/>
            <person name="Banfield J.F."/>
        </authorList>
    </citation>
    <scope>NUCLEOTIDE SEQUENCE [LARGE SCALE GENOMIC DNA]</scope>
    <source>
        <strain evidence="4">S2_005_001_R2_27</strain>
    </source>
</reference>
<comment type="subunit">
    <text evidence="3">UreD, UreF and UreG form a complex that acts as a GTP-hydrolysis-dependent molecular chaperone, activating the urease apoprotein by helping to assemble the nickel containing metallocenter of UreC. The UreE protein probably delivers the nickel.</text>
</comment>
<dbReference type="EMBL" id="QFQD01000038">
    <property type="protein sequence ID" value="PZQ81871.1"/>
    <property type="molecule type" value="Genomic_DNA"/>
</dbReference>
<dbReference type="GO" id="GO:0016151">
    <property type="term" value="F:nickel cation binding"/>
    <property type="evidence" value="ECO:0007669"/>
    <property type="project" value="UniProtKB-UniRule"/>
</dbReference>
<comment type="similarity">
    <text evidence="3">Belongs to the UreF family.</text>
</comment>
<dbReference type="InterPro" id="IPR002639">
    <property type="entry name" value="UreF"/>
</dbReference>
<protein>
    <recommendedName>
        <fullName evidence="3">Urease accessory protein UreF</fullName>
    </recommendedName>
</protein>
<dbReference type="Pfam" id="PF01730">
    <property type="entry name" value="UreF"/>
    <property type="match status" value="1"/>
</dbReference>
<comment type="function">
    <text evidence="3">Required for maturation of urease via the functional incorporation of the urease nickel metallocenter.</text>
</comment>
<keyword evidence="2 3" id="KW-0143">Chaperone</keyword>
<dbReference type="Proteomes" id="UP000248887">
    <property type="component" value="Unassembled WGS sequence"/>
</dbReference>
<sequence length="235" mass="24904">MTAADLGTESAGPDLLPLFVWLSPAYPVGAFAYSHGLEWAVETQDVRDLASLSRWVDDLLRHGGPFADAVLLAHAFRATSAGADEVLVEVLELAAAFAPSRERQMETLNQGDAFIAATRIAWPAPIFERVAQIWQGRVAYPVAVGIAAAAHGLPLPATLAAYLNAVAANLVSAAVRLVPLGQTDGNRALAAATVTAREIAPLALTVPLERMGGAALRSDIASMRHETQYTRLFRS</sequence>
<name>A0A2W5QT20_ANCNO</name>
<evidence type="ECO:0000256" key="3">
    <source>
        <dbReference type="HAMAP-Rule" id="MF_01385"/>
    </source>
</evidence>
<dbReference type="PANTHER" id="PTHR33620:SF1">
    <property type="entry name" value="UREASE ACCESSORY PROTEIN F"/>
    <property type="match status" value="1"/>
</dbReference>
<dbReference type="InterPro" id="IPR038277">
    <property type="entry name" value="UreF_sf"/>
</dbReference>
<dbReference type="HAMAP" id="MF_01385">
    <property type="entry name" value="UreF"/>
    <property type="match status" value="1"/>
</dbReference>
<evidence type="ECO:0000256" key="2">
    <source>
        <dbReference type="ARBA" id="ARBA00023186"/>
    </source>
</evidence>
<evidence type="ECO:0000313" key="4">
    <source>
        <dbReference type="EMBL" id="PZQ81871.1"/>
    </source>
</evidence>
<dbReference type="PIRSF" id="PIRSF009467">
    <property type="entry name" value="Ureas_acces_UreF"/>
    <property type="match status" value="1"/>
</dbReference>
<dbReference type="GO" id="GO:0005737">
    <property type="term" value="C:cytoplasm"/>
    <property type="evidence" value="ECO:0007669"/>
    <property type="project" value="UniProtKB-SubCell"/>
</dbReference>
<gene>
    <name evidence="3" type="primary">ureF</name>
    <name evidence="4" type="ORF">DI549_12960</name>
</gene>
<accession>A0A2W5QT20</accession>
<evidence type="ECO:0000313" key="5">
    <source>
        <dbReference type="Proteomes" id="UP000248887"/>
    </source>
</evidence>
<keyword evidence="3" id="KW-0963">Cytoplasm</keyword>
<dbReference type="Gene3D" id="1.10.4190.10">
    <property type="entry name" value="Urease accessory protein UreF"/>
    <property type="match status" value="1"/>
</dbReference>
<organism evidence="4 5">
    <name type="scientific">Ancylobacter novellus</name>
    <name type="common">Thiobacillus novellus</name>
    <dbReference type="NCBI Taxonomy" id="921"/>
    <lineage>
        <taxon>Bacteria</taxon>
        <taxon>Pseudomonadati</taxon>
        <taxon>Pseudomonadota</taxon>
        <taxon>Alphaproteobacteria</taxon>
        <taxon>Hyphomicrobiales</taxon>
        <taxon>Xanthobacteraceae</taxon>
        <taxon>Ancylobacter</taxon>
    </lineage>
</organism>
<keyword evidence="1 3" id="KW-0996">Nickel insertion</keyword>
<dbReference type="AlphaFoldDB" id="A0A2W5QT20"/>
<proteinExistence type="inferred from homology"/>
<evidence type="ECO:0000256" key="1">
    <source>
        <dbReference type="ARBA" id="ARBA00022988"/>
    </source>
</evidence>
<comment type="caution">
    <text evidence="4">The sequence shown here is derived from an EMBL/GenBank/DDBJ whole genome shotgun (WGS) entry which is preliminary data.</text>
</comment>
<dbReference type="PANTHER" id="PTHR33620">
    <property type="entry name" value="UREASE ACCESSORY PROTEIN F"/>
    <property type="match status" value="1"/>
</dbReference>